<name>A0AAD6CAQ2_9EURO</name>
<dbReference type="RefSeq" id="XP_056768414.1">
    <property type="nucleotide sequence ID" value="XM_056907687.1"/>
</dbReference>
<comment type="caution">
    <text evidence="1">The sequence shown here is derived from an EMBL/GenBank/DDBJ whole genome shotgun (WGS) entry which is preliminary data.</text>
</comment>
<dbReference type="GeneID" id="81597930"/>
<evidence type="ECO:0000313" key="1">
    <source>
        <dbReference type="EMBL" id="KAJ5456041.1"/>
    </source>
</evidence>
<dbReference type="Proteomes" id="UP001213681">
    <property type="component" value="Unassembled WGS sequence"/>
</dbReference>
<dbReference type="AlphaFoldDB" id="A0AAD6CAQ2"/>
<reference evidence="1" key="1">
    <citation type="submission" date="2022-12" db="EMBL/GenBank/DDBJ databases">
        <authorList>
            <person name="Petersen C."/>
        </authorList>
    </citation>
    <scope>NUCLEOTIDE SEQUENCE</scope>
    <source>
        <strain evidence="1">IBT 16125</strain>
    </source>
</reference>
<gene>
    <name evidence="1" type="ORF">N7458_004305</name>
</gene>
<dbReference type="EMBL" id="JAPVEA010000004">
    <property type="protein sequence ID" value="KAJ5456041.1"/>
    <property type="molecule type" value="Genomic_DNA"/>
</dbReference>
<reference evidence="1" key="2">
    <citation type="journal article" date="2023" name="IMA Fungus">
        <title>Comparative genomic study of the Penicillium genus elucidates a diverse pangenome and 15 lateral gene transfer events.</title>
        <authorList>
            <person name="Petersen C."/>
            <person name="Sorensen T."/>
            <person name="Nielsen M.R."/>
            <person name="Sondergaard T.E."/>
            <person name="Sorensen J.L."/>
            <person name="Fitzpatrick D.A."/>
            <person name="Frisvad J.C."/>
            <person name="Nielsen K.L."/>
        </authorList>
    </citation>
    <scope>NUCLEOTIDE SEQUENCE</scope>
    <source>
        <strain evidence="1">IBT 16125</strain>
    </source>
</reference>
<sequence length="85" mass="9546">MLRNTFIRSLPAVEYPRWENQSPSTCCLNMKSRSPNEIGTYDYSRPPRAVEELKKKFADVAKESIAWVRGNLADLPAGVAGPDYA</sequence>
<evidence type="ECO:0000313" key="2">
    <source>
        <dbReference type="Proteomes" id="UP001213681"/>
    </source>
</evidence>
<keyword evidence="2" id="KW-1185">Reference proteome</keyword>
<proteinExistence type="predicted"/>
<accession>A0AAD6CAQ2</accession>
<protein>
    <submittedName>
        <fullName evidence="1">Uncharacterized protein</fullName>
    </submittedName>
</protein>
<organism evidence="1 2">
    <name type="scientific">Penicillium daleae</name>
    <dbReference type="NCBI Taxonomy" id="63821"/>
    <lineage>
        <taxon>Eukaryota</taxon>
        <taxon>Fungi</taxon>
        <taxon>Dikarya</taxon>
        <taxon>Ascomycota</taxon>
        <taxon>Pezizomycotina</taxon>
        <taxon>Eurotiomycetes</taxon>
        <taxon>Eurotiomycetidae</taxon>
        <taxon>Eurotiales</taxon>
        <taxon>Aspergillaceae</taxon>
        <taxon>Penicillium</taxon>
    </lineage>
</organism>